<keyword evidence="4" id="KW-0804">Transcription</keyword>
<dbReference type="InterPro" id="IPR001789">
    <property type="entry name" value="Sig_transdc_resp-reg_receiver"/>
</dbReference>
<evidence type="ECO:0000259" key="7">
    <source>
        <dbReference type="PROSITE" id="PS50110"/>
    </source>
</evidence>
<dbReference type="SMART" id="SM00421">
    <property type="entry name" value="HTH_LUXR"/>
    <property type="match status" value="1"/>
</dbReference>
<dbReference type="InterPro" id="IPR039420">
    <property type="entry name" value="WalR-like"/>
</dbReference>
<dbReference type="AlphaFoldDB" id="A0A2D2AVF9"/>
<dbReference type="InterPro" id="IPR058245">
    <property type="entry name" value="NreC/VraR/RcsB-like_REC"/>
</dbReference>
<feature type="modified residue" description="4-aspartylphosphate" evidence="5">
    <location>
        <position position="57"/>
    </location>
</feature>
<dbReference type="PRINTS" id="PR00038">
    <property type="entry name" value="HTHLUXR"/>
</dbReference>
<keyword evidence="1 5" id="KW-0597">Phosphoprotein</keyword>
<dbReference type="PANTHER" id="PTHR43214:SF41">
    <property type="entry name" value="NITRATE_NITRITE RESPONSE REGULATOR PROTEIN NARP"/>
    <property type="match status" value="1"/>
</dbReference>
<evidence type="ECO:0000256" key="5">
    <source>
        <dbReference type="PROSITE-ProRule" id="PRU00169"/>
    </source>
</evidence>
<protein>
    <submittedName>
        <fullName evidence="8">DNA-binding response regulator</fullName>
    </submittedName>
</protein>
<dbReference type="InterPro" id="IPR000792">
    <property type="entry name" value="Tscrpt_reg_LuxR_C"/>
</dbReference>
<dbReference type="PROSITE" id="PS50110">
    <property type="entry name" value="RESPONSE_REGULATORY"/>
    <property type="match status" value="1"/>
</dbReference>
<feature type="domain" description="HTH luxR-type" evidence="6">
    <location>
        <begin position="149"/>
        <end position="214"/>
    </location>
</feature>
<dbReference type="Proteomes" id="UP000228945">
    <property type="component" value="Chromosome"/>
</dbReference>
<organism evidence="8 9">
    <name type="scientific">Caulobacter mirabilis</name>
    <dbReference type="NCBI Taxonomy" id="69666"/>
    <lineage>
        <taxon>Bacteria</taxon>
        <taxon>Pseudomonadati</taxon>
        <taxon>Pseudomonadota</taxon>
        <taxon>Alphaproteobacteria</taxon>
        <taxon>Caulobacterales</taxon>
        <taxon>Caulobacteraceae</taxon>
        <taxon>Caulobacter</taxon>
    </lineage>
</organism>
<dbReference type="PANTHER" id="PTHR43214">
    <property type="entry name" value="TWO-COMPONENT RESPONSE REGULATOR"/>
    <property type="match status" value="1"/>
</dbReference>
<sequence>MKRTLKAALADDHAIVREGLKLLLSIMDDIVVVGEAGDAAETLSMLKTEAVDLLFLDLGMPGRAGMQFVRELREGFPALRILVLTANTEPRAVRAALEAGADGYLTKTGDPAELSAAVEAVRAGQGYVGQTVRFLTAQGRPGHAEPAAEAVSAVPLTRRERQMLGLIAQGATTREAAERLGVSLPTARKHRENLMRKLDLHSAAELGAYAARLGLPAG</sequence>
<proteinExistence type="predicted"/>
<dbReference type="PROSITE" id="PS50043">
    <property type="entry name" value="HTH_LUXR_2"/>
    <property type="match status" value="1"/>
</dbReference>
<evidence type="ECO:0000256" key="4">
    <source>
        <dbReference type="ARBA" id="ARBA00023163"/>
    </source>
</evidence>
<name>A0A2D2AVF9_9CAUL</name>
<feature type="domain" description="Response regulatory" evidence="7">
    <location>
        <begin position="6"/>
        <end position="122"/>
    </location>
</feature>
<dbReference type="InterPro" id="IPR011006">
    <property type="entry name" value="CheY-like_superfamily"/>
</dbReference>
<evidence type="ECO:0000313" key="8">
    <source>
        <dbReference type="EMBL" id="ATQ41947.1"/>
    </source>
</evidence>
<evidence type="ECO:0000259" key="6">
    <source>
        <dbReference type="PROSITE" id="PS50043"/>
    </source>
</evidence>
<keyword evidence="2" id="KW-0805">Transcription regulation</keyword>
<keyword evidence="9" id="KW-1185">Reference proteome</keyword>
<evidence type="ECO:0000313" key="9">
    <source>
        <dbReference type="Proteomes" id="UP000228945"/>
    </source>
</evidence>
<dbReference type="GO" id="GO:0003677">
    <property type="term" value="F:DNA binding"/>
    <property type="evidence" value="ECO:0007669"/>
    <property type="project" value="UniProtKB-KW"/>
</dbReference>
<dbReference type="Pfam" id="PF00072">
    <property type="entry name" value="Response_reg"/>
    <property type="match status" value="1"/>
</dbReference>
<dbReference type="CDD" id="cd17535">
    <property type="entry name" value="REC_NarL-like"/>
    <property type="match status" value="1"/>
</dbReference>
<dbReference type="GO" id="GO:0000160">
    <property type="term" value="P:phosphorelay signal transduction system"/>
    <property type="evidence" value="ECO:0007669"/>
    <property type="project" value="InterPro"/>
</dbReference>
<dbReference type="GO" id="GO:0006355">
    <property type="term" value="P:regulation of DNA-templated transcription"/>
    <property type="evidence" value="ECO:0007669"/>
    <property type="project" value="InterPro"/>
</dbReference>
<keyword evidence="3 8" id="KW-0238">DNA-binding</keyword>
<dbReference type="SMART" id="SM00448">
    <property type="entry name" value="REC"/>
    <property type="match status" value="1"/>
</dbReference>
<dbReference type="OrthoDB" id="9782896at2"/>
<dbReference type="EMBL" id="CP024201">
    <property type="protein sequence ID" value="ATQ41947.1"/>
    <property type="molecule type" value="Genomic_DNA"/>
</dbReference>
<evidence type="ECO:0000256" key="2">
    <source>
        <dbReference type="ARBA" id="ARBA00023015"/>
    </source>
</evidence>
<dbReference type="SUPFAM" id="SSF52172">
    <property type="entry name" value="CheY-like"/>
    <property type="match status" value="1"/>
</dbReference>
<evidence type="ECO:0000256" key="3">
    <source>
        <dbReference type="ARBA" id="ARBA00023125"/>
    </source>
</evidence>
<evidence type="ECO:0000256" key="1">
    <source>
        <dbReference type="ARBA" id="ARBA00022553"/>
    </source>
</evidence>
<reference evidence="8 9" key="1">
    <citation type="submission" date="2017-10" db="EMBL/GenBank/DDBJ databases">
        <title>Genome sequence of Caulobacter mirabilis FWC38.</title>
        <authorList>
            <person name="Fiebig A."/>
            <person name="Crosson S."/>
        </authorList>
    </citation>
    <scope>NUCLEOTIDE SEQUENCE [LARGE SCALE GENOMIC DNA]</scope>
    <source>
        <strain evidence="8 9">FWC 38</strain>
    </source>
</reference>
<gene>
    <name evidence="8" type="ORF">CSW64_05740</name>
</gene>
<dbReference type="Pfam" id="PF00196">
    <property type="entry name" value="GerE"/>
    <property type="match status" value="1"/>
</dbReference>
<accession>A0A2D2AVF9</accession>
<dbReference type="RefSeq" id="WP_099621203.1">
    <property type="nucleotide sequence ID" value="NZ_CP024201.1"/>
</dbReference>
<dbReference type="InterPro" id="IPR016032">
    <property type="entry name" value="Sig_transdc_resp-reg_C-effctor"/>
</dbReference>
<dbReference type="SUPFAM" id="SSF46894">
    <property type="entry name" value="C-terminal effector domain of the bipartite response regulators"/>
    <property type="match status" value="1"/>
</dbReference>
<dbReference type="CDD" id="cd06170">
    <property type="entry name" value="LuxR_C_like"/>
    <property type="match status" value="1"/>
</dbReference>
<dbReference type="KEGG" id="cmb:CSW64_05740"/>
<dbReference type="Gene3D" id="3.40.50.2300">
    <property type="match status" value="1"/>
</dbReference>